<feature type="transmembrane region" description="Helical" evidence="1">
    <location>
        <begin position="459"/>
        <end position="481"/>
    </location>
</feature>
<keyword evidence="5" id="KW-1185">Reference proteome</keyword>
<dbReference type="PANTHER" id="PTHR12959:SF11">
    <property type="entry name" value="GPI TRANSAMIDASE COMPONENT PIG-T"/>
    <property type="match status" value="1"/>
</dbReference>
<gene>
    <name evidence="4" type="primary">Aste57867_15542</name>
    <name evidence="3" type="ORF">As57867_015486</name>
    <name evidence="4" type="ORF">ASTE57867_15542</name>
</gene>
<reference evidence="3" key="2">
    <citation type="submission" date="2019-06" db="EMBL/GenBank/DDBJ databases">
        <title>Genomics analysis of Aphanomyces spp. identifies a new class of oomycete effector associated with host adaptation.</title>
        <authorList>
            <person name="Gaulin E."/>
        </authorList>
    </citation>
    <scope>NUCLEOTIDE SEQUENCE</scope>
    <source>
        <strain evidence="3">CBS 578.67</strain>
    </source>
</reference>
<dbReference type="PANTHER" id="PTHR12959">
    <property type="entry name" value="GPI TRANSAMIDASE COMPONENT PIG-T-RELATED"/>
    <property type="match status" value="1"/>
</dbReference>
<evidence type="ECO:0000313" key="4">
    <source>
        <dbReference type="EMBL" id="VFT92344.1"/>
    </source>
</evidence>
<feature type="signal peptide" evidence="2">
    <location>
        <begin position="1"/>
        <end position="25"/>
    </location>
</feature>
<dbReference type="EMBL" id="VJMH01005685">
    <property type="protein sequence ID" value="KAF0693516.1"/>
    <property type="molecule type" value="Genomic_DNA"/>
</dbReference>
<evidence type="ECO:0000313" key="3">
    <source>
        <dbReference type="EMBL" id="KAF0693516.1"/>
    </source>
</evidence>
<accession>A0A485L588</accession>
<dbReference type="Proteomes" id="UP000332933">
    <property type="component" value="Unassembled WGS sequence"/>
</dbReference>
<dbReference type="GO" id="GO:0016255">
    <property type="term" value="P:attachment of GPI anchor to protein"/>
    <property type="evidence" value="ECO:0007669"/>
    <property type="project" value="InterPro"/>
</dbReference>
<dbReference type="InterPro" id="IPR007245">
    <property type="entry name" value="PIG-T"/>
</dbReference>
<keyword evidence="1" id="KW-0812">Transmembrane</keyword>
<keyword evidence="1" id="KW-1133">Transmembrane helix</keyword>
<keyword evidence="1" id="KW-0472">Membrane</keyword>
<evidence type="ECO:0000256" key="1">
    <source>
        <dbReference type="SAM" id="Phobius"/>
    </source>
</evidence>
<dbReference type="AlphaFoldDB" id="A0A485L588"/>
<dbReference type="GO" id="GO:0042765">
    <property type="term" value="C:GPI-anchor transamidase complex"/>
    <property type="evidence" value="ECO:0007669"/>
    <property type="project" value="InterPro"/>
</dbReference>
<reference evidence="4 5" key="1">
    <citation type="submission" date="2019-03" db="EMBL/GenBank/DDBJ databases">
        <authorList>
            <person name="Gaulin E."/>
            <person name="Dumas B."/>
        </authorList>
    </citation>
    <scope>NUCLEOTIDE SEQUENCE [LARGE SCALE GENOMIC DNA]</scope>
    <source>
        <strain evidence="4">CBS 568.67</strain>
    </source>
</reference>
<dbReference type="EMBL" id="CAADRA010005706">
    <property type="protein sequence ID" value="VFT92344.1"/>
    <property type="molecule type" value="Genomic_DNA"/>
</dbReference>
<name>A0A485L588_9STRA</name>
<feature type="chain" id="PRO_5036355538" evidence="2">
    <location>
        <begin position="26"/>
        <end position="515"/>
    </location>
</feature>
<proteinExistence type="predicted"/>
<evidence type="ECO:0000256" key="2">
    <source>
        <dbReference type="SAM" id="SignalP"/>
    </source>
</evidence>
<evidence type="ECO:0000313" key="5">
    <source>
        <dbReference type="Proteomes" id="UP000332933"/>
    </source>
</evidence>
<dbReference type="OrthoDB" id="331263at2759"/>
<sequence>MRSCCPAWLAATAAVLALGASHVDATYTEEITLRPLPHVAKVAAHFNFELTTSSNTSSAFDVFPKGIRQVAQKYGVDDLHLTFTTGVWQPAQWGSPMGNGPHGVSLTATLHDPAEWRGLTQQLAGLFSASLNKMDSTVVYASPTSSSSSSILLHGMLPREELCTENLSPWLKLLPCRAHAGLGAWIRPLHVLDADFLSMGLRMTKETDGRLRLHQSLTVVRRVASPSWSLATLLGATSTTACPLAATSLVSTELPSLDSSAINVPSVLRIEPADTLHRHVASLSSATTTSAWLHQPMDAAPQLPYLGVVGHRYLTGHGQVQGGIGLRLVNTHPTKTVRVTYHETMPWYLRVYFNSFQLAVNGVPVDPLRLPSLAITPATLMGNPSQLAFQVDIAPEQDVVLAYVFDKAFLPMGLHPPDSNRGFDVPAASWTISDDDSTTTFFTEPLLVPLPTPDFSMPYNVIVLTSAVVAMSLGIVVNALLRHERKVSNLGWLVQKLRGLVPKKAAVEATKTKTE</sequence>
<keyword evidence="2" id="KW-0732">Signal</keyword>
<dbReference type="Pfam" id="PF04113">
    <property type="entry name" value="Gpi16"/>
    <property type="match status" value="2"/>
</dbReference>
<protein>
    <submittedName>
        <fullName evidence="4">Aste57867_15542 protein</fullName>
    </submittedName>
</protein>
<organism evidence="4 5">
    <name type="scientific">Aphanomyces stellatus</name>
    <dbReference type="NCBI Taxonomy" id="120398"/>
    <lineage>
        <taxon>Eukaryota</taxon>
        <taxon>Sar</taxon>
        <taxon>Stramenopiles</taxon>
        <taxon>Oomycota</taxon>
        <taxon>Saprolegniomycetes</taxon>
        <taxon>Saprolegniales</taxon>
        <taxon>Verrucalvaceae</taxon>
        <taxon>Aphanomyces</taxon>
    </lineage>
</organism>